<dbReference type="AlphaFoldDB" id="X1V066"/>
<reference evidence="2" key="1">
    <citation type="journal article" date="2014" name="Front. Microbiol.">
        <title>High frequency of phylogenetically diverse reductive dehalogenase-homologous genes in deep subseafloor sedimentary metagenomes.</title>
        <authorList>
            <person name="Kawai M."/>
            <person name="Futagami T."/>
            <person name="Toyoda A."/>
            <person name="Takaki Y."/>
            <person name="Nishi S."/>
            <person name="Hori S."/>
            <person name="Arai W."/>
            <person name="Tsubouchi T."/>
            <person name="Morono Y."/>
            <person name="Uchiyama I."/>
            <person name="Ito T."/>
            <person name="Fujiyama A."/>
            <person name="Inagaki F."/>
            <person name="Takami H."/>
        </authorList>
    </citation>
    <scope>NUCLEOTIDE SEQUENCE</scope>
    <source>
        <strain evidence="2">Expedition CK06-06</strain>
    </source>
</reference>
<evidence type="ECO:0000256" key="1">
    <source>
        <dbReference type="SAM" id="Coils"/>
    </source>
</evidence>
<accession>X1V066</accession>
<name>X1V066_9ZZZZ</name>
<proteinExistence type="predicted"/>
<keyword evidence="1" id="KW-0175">Coiled coil</keyword>
<dbReference type="EMBL" id="BARW01039845">
    <property type="protein sequence ID" value="GAJ23094.1"/>
    <property type="molecule type" value="Genomic_DNA"/>
</dbReference>
<evidence type="ECO:0000313" key="2">
    <source>
        <dbReference type="EMBL" id="GAJ23094.1"/>
    </source>
</evidence>
<gene>
    <name evidence="2" type="ORF">S12H4_60511</name>
</gene>
<organism evidence="2">
    <name type="scientific">marine sediment metagenome</name>
    <dbReference type="NCBI Taxonomy" id="412755"/>
    <lineage>
        <taxon>unclassified sequences</taxon>
        <taxon>metagenomes</taxon>
        <taxon>ecological metagenomes</taxon>
    </lineage>
</organism>
<comment type="caution">
    <text evidence="2">The sequence shown here is derived from an EMBL/GenBank/DDBJ whole genome shotgun (WGS) entry which is preliminary data.</text>
</comment>
<protein>
    <submittedName>
        <fullName evidence="2">Uncharacterized protein</fullName>
    </submittedName>
</protein>
<sequence>NIKQNRDTLIKFLNNLFYLDDIMIEELKSKLKELELKKSELQPKIDEIKAKRAEELQEVNKKYDHMVSDVNIDVQDFKNKIMNEIIDLFSKVVMDEFDAKRSTSDYMVTDNFKDFRESVLKLELFPKELIERLD</sequence>
<feature type="non-terminal residue" evidence="2">
    <location>
        <position position="1"/>
    </location>
</feature>
<dbReference type="Pfam" id="PF11285">
    <property type="entry name" value="DUF3086"/>
    <property type="match status" value="1"/>
</dbReference>
<dbReference type="InterPro" id="IPR021437">
    <property type="entry name" value="DUF3086"/>
</dbReference>
<feature type="non-terminal residue" evidence="2">
    <location>
        <position position="134"/>
    </location>
</feature>
<feature type="coiled-coil region" evidence="1">
    <location>
        <begin position="24"/>
        <end position="51"/>
    </location>
</feature>